<organism evidence="1 2">
    <name type="scientific">Hortaea werneckii</name>
    <name type="common">Black yeast</name>
    <name type="synonym">Cladosporium werneckii</name>
    <dbReference type="NCBI Taxonomy" id="91943"/>
    <lineage>
        <taxon>Eukaryota</taxon>
        <taxon>Fungi</taxon>
        <taxon>Dikarya</taxon>
        <taxon>Ascomycota</taxon>
        <taxon>Pezizomycotina</taxon>
        <taxon>Dothideomycetes</taxon>
        <taxon>Dothideomycetidae</taxon>
        <taxon>Mycosphaerellales</taxon>
        <taxon>Teratosphaeriaceae</taxon>
        <taxon>Hortaea</taxon>
    </lineage>
</organism>
<dbReference type="InterPro" id="IPR038883">
    <property type="entry name" value="AN11006-like"/>
</dbReference>
<protein>
    <submittedName>
        <fullName evidence="1">Uncharacterized protein</fullName>
    </submittedName>
</protein>
<accession>A0A3M7EXP9</accession>
<dbReference type="VEuPathDB" id="FungiDB:BTJ68_15213"/>
<evidence type="ECO:0000313" key="1">
    <source>
        <dbReference type="EMBL" id="RMY80924.1"/>
    </source>
</evidence>
<reference evidence="1 2" key="1">
    <citation type="journal article" date="2018" name="BMC Genomics">
        <title>Genomic evidence for intraspecific hybridization in a clonal and extremely halotolerant yeast.</title>
        <authorList>
            <person name="Gostincar C."/>
            <person name="Stajich J.E."/>
            <person name="Zupancic J."/>
            <person name="Zalar P."/>
            <person name="Gunde-Cimerman N."/>
        </authorList>
    </citation>
    <scope>NUCLEOTIDE SEQUENCE [LARGE SCALE GENOMIC DNA]</scope>
    <source>
        <strain evidence="1 2">EXF-171</strain>
    </source>
</reference>
<comment type="caution">
    <text evidence="1">The sequence shown here is derived from an EMBL/GenBank/DDBJ whole genome shotgun (WGS) entry which is preliminary data.</text>
</comment>
<dbReference type="EMBL" id="QWIQ01000612">
    <property type="protein sequence ID" value="RMY80924.1"/>
    <property type="molecule type" value="Genomic_DNA"/>
</dbReference>
<gene>
    <name evidence="1" type="ORF">D0862_12548</name>
</gene>
<sequence length="269" mass="31086">MRVVRLHIPSGPIKMDNSPLLRLSPELRNAIYEHLFDDAYAITLQDGQTQQALTKTCRQLRKETLGMYYSLVRLNAHLDDGPATPLARWMETIGRENCLLLNEVNIWDLHMLNATLHGEEATQRFLDSRRRNGEVLVLRPAGPWLVDRGWYLKDLVMGLQTLGLSLRMFCEISEDEALPKLSSYFAIVPLDRVATTPQAHLMQQLEELGFDDEMRDDVMQQIHRPVEGGGGYQEVRLRKGRRDFFLVLKGAELVTIRQTFIPREEDWLF</sequence>
<proteinExistence type="predicted"/>
<evidence type="ECO:0000313" key="2">
    <source>
        <dbReference type="Proteomes" id="UP000281468"/>
    </source>
</evidence>
<dbReference type="AlphaFoldDB" id="A0A3M7EXP9"/>
<name>A0A3M7EXP9_HORWE</name>
<dbReference type="PANTHER" id="PTHR42085:SF1">
    <property type="entry name" value="F-BOX DOMAIN-CONTAINING PROTEIN"/>
    <property type="match status" value="1"/>
</dbReference>
<dbReference type="Proteomes" id="UP000281468">
    <property type="component" value="Unassembled WGS sequence"/>
</dbReference>
<dbReference type="PANTHER" id="PTHR42085">
    <property type="entry name" value="F-BOX DOMAIN-CONTAINING PROTEIN"/>
    <property type="match status" value="1"/>
</dbReference>